<feature type="DNA-binding region" description="H-T-H motif" evidence="4">
    <location>
        <begin position="55"/>
        <end position="74"/>
    </location>
</feature>
<dbReference type="Pfam" id="PF17754">
    <property type="entry name" value="TetR_C_14"/>
    <property type="match status" value="1"/>
</dbReference>
<dbReference type="GO" id="GO:0003700">
    <property type="term" value="F:DNA-binding transcription factor activity"/>
    <property type="evidence" value="ECO:0007669"/>
    <property type="project" value="TreeGrafter"/>
</dbReference>
<evidence type="ECO:0000256" key="2">
    <source>
        <dbReference type="ARBA" id="ARBA00023125"/>
    </source>
</evidence>
<dbReference type="Pfam" id="PF00440">
    <property type="entry name" value="TetR_N"/>
    <property type="match status" value="1"/>
</dbReference>
<evidence type="ECO:0000313" key="8">
    <source>
        <dbReference type="Proteomes" id="UP000283374"/>
    </source>
</evidence>
<dbReference type="Gene3D" id="1.10.10.60">
    <property type="entry name" value="Homeodomain-like"/>
    <property type="match status" value="1"/>
</dbReference>
<dbReference type="InterPro" id="IPR009057">
    <property type="entry name" value="Homeodomain-like_sf"/>
</dbReference>
<sequence>MSQRDKCPTGTSRRSVSRMTEPTAPRSDPRSRRTREALAEAALDLLLERGPENVGIEDVTDRVEVSRRTFSRYFGTKEEAALDFLRRDLARVNAMLEARPADEGLVEAYVAALRTWMRDDEHPAWHRSPRSKAILRLTAADPALGAAFRQLIAQAQDETARVAALRLGVDASRDLRPATLAGVATSGLTTAGRAWIAGDAPDLPEVIEQVFAILHTAIAAVPPRSA</sequence>
<evidence type="ECO:0000259" key="6">
    <source>
        <dbReference type="PROSITE" id="PS50977"/>
    </source>
</evidence>
<keyword evidence="3" id="KW-0804">Transcription</keyword>
<keyword evidence="1" id="KW-0805">Transcription regulation</keyword>
<dbReference type="AlphaFoldDB" id="A0A413RN38"/>
<evidence type="ECO:0000256" key="3">
    <source>
        <dbReference type="ARBA" id="ARBA00023163"/>
    </source>
</evidence>
<gene>
    <name evidence="7" type="ORF">D1825_06630</name>
</gene>
<protein>
    <submittedName>
        <fullName evidence="7">TetR family transcriptional regulator</fullName>
    </submittedName>
</protein>
<organism evidence="7 8">
    <name type="scientific">Cellulomonas rhizosphaerae</name>
    <dbReference type="NCBI Taxonomy" id="2293719"/>
    <lineage>
        <taxon>Bacteria</taxon>
        <taxon>Bacillati</taxon>
        <taxon>Actinomycetota</taxon>
        <taxon>Actinomycetes</taxon>
        <taxon>Micrococcales</taxon>
        <taxon>Cellulomonadaceae</taxon>
        <taxon>Cellulomonas</taxon>
    </lineage>
</organism>
<dbReference type="InterPro" id="IPR001647">
    <property type="entry name" value="HTH_TetR"/>
</dbReference>
<dbReference type="EMBL" id="QWKP01000165">
    <property type="protein sequence ID" value="RHA43063.1"/>
    <property type="molecule type" value="Genomic_DNA"/>
</dbReference>
<evidence type="ECO:0000256" key="5">
    <source>
        <dbReference type="SAM" id="MobiDB-lite"/>
    </source>
</evidence>
<dbReference type="InterPro" id="IPR050109">
    <property type="entry name" value="HTH-type_TetR-like_transc_reg"/>
</dbReference>
<feature type="domain" description="HTH tetR-type" evidence="6">
    <location>
        <begin position="32"/>
        <end position="92"/>
    </location>
</feature>
<dbReference type="PANTHER" id="PTHR30055:SF238">
    <property type="entry name" value="MYCOFACTOCIN BIOSYNTHESIS TRANSCRIPTIONAL REGULATOR MFTR-RELATED"/>
    <property type="match status" value="1"/>
</dbReference>
<evidence type="ECO:0000256" key="1">
    <source>
        <dbReference type="ARBA" id="ARBA00023015"/>
    </source>
</evidence>
<dbReference type="PROSITE" id="PS50977">
    <property type="entry name" value="HTH_TETR_2"/>
    <property type="match status" value="1"/>
</dbReference>
<name>A0A413RN38_9CELL</name>
<dbReference type="PANTHER" id="PTHR30055">
    <property type="entry name" value="HTH-TYPE TRANSCRIPTIONAL REGULATOR RUTR"/>
    <property type="match status" value="1"/>
</dbReference>
<accession>A0A413RN38</accession>
<dbReference type="GO" id="GO:0000976">
    <property type="term" value="F:transcription cis-regulatory region binding"/>
    <property type="evidence" value="ECO:0007669"/>
    <property type="project" value="TreeGrafter"/>
</dbReference>
<reference evidence="7 8" key="1">
    <citation type="submission" date="2018-08" db="EMBL/GenBank/DDBJ databases">
        <title>Cellulomonas rhizosphaerae sp. nov., a novel actinomycete isolated from soil.</title>
        <authorList>
            <person name="Tian Y."/>
        </authorList>
    </citation>
    <scope>NUCLEOTIDE SEQUENCE [LARGE SCALE GENOMIC DNA]</scope>
    <source>
        <strain evidence="7 8">NEAU-TCZ24</strain>
    </source>
</reference>
<dbReference type="SUPFAM" id="SSF46689">
    <property type="entry name" value="Homeodomain-like"/>
    <property type="match status" value="1"/>
</dbReference>
<feature type="region of interest" description="Disordered" evidence="5">
    <location>
        <begin position="1"/>
        <end position="34"/>
    </location>
</feature>
<proteinExistence type="predicted"/>
<keyword evidence="8" id="KW-1185">Reference proteome</keyword>
<evidence type="ECO:0000256" key="4">
    <source>
        <dbReference type="PROSITE-ProRule" id="PRU00335"/>
    </source>
</evidence>
<evidence type="ECO:0000313" key="7">
    <source>
        <dbReference type="EMBL" id="RHA43063.1"/>
    </source>
</evidence>
<dbReference type="InterPro" id="IPR041347">
    <property type="entry name" value="MftR_C"/>
</dbReference>
<dbReference type="Proteomes" id="UP000283374">
    <property type="component" value="Unassembled WGS sequence"/>
</dbReference>
<keyword evidence="2 4" id="KW-0238">DNA-binding</keyword>
<feature type="compositionally biased region" description="Polar residues" evidence="5">
    <location>
        <begin position="8"/>
        <end position="20"/>
    </location>
</feature>
<dbReference type="Gene3D" id="1.10.357.10">
    <property type="entry name" value="Tetracycline Repressor, domain 2"/>
    <property type="match status" value="1"/>
</dbReference>
<comment type="caution">
    <text evidence="7">The sequence shown here is derived from an EMBL/GenBank/DDBJ whole genome shotgun (WGS) entry which is preliminary data.</text>
</comment>